<keyword evidence="7" id="KW-1185">Reference proteome</keyword>
<evidence type="ECO:0000313" key="7">
    <source>
        <dbReference type="Proteomes" id="UP001595947"/>
    </source>
</evidence>
<dbReference type="InterPro" id="IPR050109">
    <property type="entry name" value="HTH-type_TetR-like_transc_reg"/>
</dbReference>
<keyword evidence="3" id="KW-0804">Transcription</keyword>
<dbReference type="InterPro" id="IPR036271">
    <property type="entry name" value="Tet_transcr_reg_TetR-rel_C_sf"/>
</dbReference>
<evidence type="ECO:0000256" key="1">
    <source>
        <dbReference type="ARBA" id="ARBA00023015"/>
    </source>
</evidence>
<dbReference type="PANTHER" id="PTHR30055">
    <property type="entry name" value="HTH-TYPE TRANSCRIPTIONAL REGULATOR RUTR"/>
    <property type="match status" value="1"/>
</dbReference>
<dbReference type="Proteomes" id="UP001595947">
    <property type="component" value="Unassembled WGS sequence"/>
</dbReference>
<dbReference type="EMBL" id="JBHSIV010000024">
    <property type="protein sequence ID" value="MFC5064523.1"/>
    <property type="molecule type" value="Genomic_DNA"/>
</dbReference>
<dbReference type="InterPro" id="IPR001647">
    <property type="entry name" value="HTH_TetR"/>
</dbReference>
<dbReference type="SUPFAM" id="SSF48498">
    <property type="entry name" value="Tetracyclin repressor-like, C-terminal domain"/>
    <property type="match status" value="1"/>
</dbReference>
<evidence type="ECO:0000256" key="2">
    <source>
        <dbReference type="ARBA" id="ARBA00023125"/>
    </source>
</evidence>
<evidence type="ECO:0000313" key="6">
    <source>
        <dbReference type="EMBL" id="MFC5064523.1"/>
    </source>
</evidence>
<feature type="domain" description="HTH tetR-type" evidence="5">
    <location>
        <begin position="37"/>
        <end position="97"/>
    </location>
</feature>
<feature type="DNA-binding region" description="H-T-H motif" evidence="4">
    <location>
        <begin position="60"/>
        <end position="79"/>
    </location>
</feature>
<proteinExistence type="predicted"/>
<dbReference type="PROSITE" id="PS50977">
    <property type="entry name" value="HTH_TETR_2"/>
    <property type="match status" value="1"/>
</dbReference>
<evidence type="ECO:0000256" key="3">
    <source>
        <dbReference type="ARBA" id="ARBA00023163"/>
    </source>
</evidence>
<dbReference type="Gene3D" id="1.10.357.10">
    <property type="entry name" value="Tetracycline Repressor, domain 2"/>
    <property type="match status" value="1"/>
</dbReference>
<dbReference type="InterPro" id="IPR009057">
    <property type="entry name" value="Homeodomain-like_sf"/>
</dbReference>
<reference evidence="7" key="1">
    <citation type="journal article" date="2019" name="Int. J. Syst. Evol. Microbiol.">
        <title>The Global Catalogue of Microorganisms (GCM) 10K type strain sequencing project: providing services to taxonomists for standard genome sequencing and annotation.</title>
        <authorList>
            <consortium name="The Broad Institute Genomics Platform"/>
            <consortium name="The Broad Institute Genome Sequencing Center for Infectious Disease"/>
            <person name="Wu L."/>
            <person name="Ma J."/>
        </authorList>
    </citation>
    <scope>NUCLEOTIDE SEQUENCE [LARGE SCALE GENOMIC DNA]</scope>
    <source>
        <strain evidence="7">CGMCC 4.7093</strain>
    </source>
</reference>
<comment type="caution">
    <text evidence="6">The sequence shown here is derived from an EMBL/GenBank/DDBJ whole genome shotgun (WGS) entry which is preliminary data.</text>
</comment>
<dbReference type="Pfam" id="PF02909">
    <property type="entry name" value="TetR_C_1"/>
    <property type="match status" value="1"/>
</dbReference>
<evidence type="ECO:0000259" key="5">
    <source>
        <dbReference type="PROSITE" id="PS50977"/>
    </source>
</evidence>
<protein>
    <submittedName>
        <fullName evidence="6">TetR/AcrR family transcriptional regulator</fullName>
    </submittedName>
</protein>
<dbReference type="Gene3D" id="1.10.10.60">
    <property type="entry name" value="Homeodomain-like"/>
    <property type="match status" value="1"/>
</dbReference>
<organism evidence="6 7">
    <name type="scientific">Actinomycetospora atypica</name>
    <dbReference type="NCBI Taxonomy" id="1290095"/>
    <lineage>
        <taxon>Bacteria</taxon>
        <taxon>Bacillati</taxon>
        <taxon>Actinomycetota</taxon>
        <taxon>Actinomycetes</taxon>
        <taxon>Pseudonocardiales</taxon>
        <taxon>Pseudonocardiaceae</taxon>
        <taxon>Actinomycetospora</taxon>
    </lineage>
</organism>
<keyword evidence="2 4" id="KW-0238">DNA-binding</keyword>
<name>A0ABV9YPB6_9PSEU</name>
<dbReference type="PANTHER" id="PTHR30055:SF151">
    <property type="entry name" value="TRANSCRIPTIONAL REGULATORY PROTEIN"/>
    <property type="match status" value="1"/>
</dbReference>
<sequence>MTGGPAATGAGDPARTVALLWRHRRPIEPSRRGPRRGTSVDEIVAAATRIADRDGLEGLTMRQVAGALGVGPMTLYSYVPGRAELIDLMLDAAYLAMERPDHPDEGWRARLRATAERNRALFTAHPWAAAVATGRPPLGPGQFAKYEHELRGLDGLGLDDLDRDAALAHLLDFVAGHARARAAAAGTDAGTGVDDQGWWDVAGPALAELVDDAEYPTATRVGSAVGAAHGSAADPDRAWEFGLAVVLDGLARHLDLP</sequence>
<keyword evidence="1" id="KW-0805">Transcription regulation</keyword>
<dbReference type="InterPro" id="IPR004111">
    <property type="entry name" value="Repressor_TetR_C"/>
</dbReference>
<accession>A0ABV9YPB6</accession>
<dbReference type="RefSeq" id="WP_378037867.1">
    <property type="nucleotide sequence ID" value="NZ_JBHSIV010000024.1"/>
</dbReference>
<dbReference type="SUPFAM" id="SSF46689">
    <property type="entry name" value="Homeodomain-like"/>
    <property type="match status" value="1"/>
</dbReference>
<gene>
    <name evidence="6" type="ORF">ACFPBZ_20040</name>
</gene>
<evidence type="ECO:0000256" key="4">
    <source>
        <dbReference type="PROSITE-ProRule" id="PRU00335"/>
    </source>
</evidence>
<dbReference type="Pfam" id="PF00440">
    <property type="entry name" value="TetR_N"/>
    <property type="match status" value="1"/>
</dbReference>